<gene>
    <name evidence="6" type="ORF">BGT96224_3759</name>
    <name evidence="7" type="ORF">BGT96224V2_LOCUS2600</name>
</gene>
<feature type="region of interest" description="Disordered" evidence="3">
    <location>
        <begin position="264"/>
        <end position="303"/>
    </location>
</feature>
<dbReference type="PANTHER" id="PTHR10693:SF20">
    <property type="entry name" value="AT27578P"/>
    <property type="match status" value="1"/>
</dbReference>
<dbReference type="SUPFAM" id="SSF54427">
    <property type="entry name" value="NTF2-like"/>
    <property type="match status" value="1"/>
</dbReference>
<dbReference type="InterPro" id="IPR012677">
    <property type="entry name" value="Nucleotide-bd_a/b_plait_sf"/>
</dbReference>
<feature type="domain" description="RRM" evidence="4">
    <location>
        <begin position="397"/>
        <end position="468"/>
    </location>
</feature>
<dbReference type="GO" id="GO:0034517">
    <property type="term" value="P:ribophagy"/>
    <property type="evidence" value="ECO:0007669"/>
    <property type="project" value="TreeGrafter"/>
</dbReference>
<sequence>MATNGSSVQPDHYKNTNEQHPANSSATETHSEKPSATNVRKDEVGWYFVEKYYNTLSRNPEKLHLFHGQFSQYVSGLEAVVSPVSVGRSAIQERIREHGFQDCKVRITNVDSQASYDNIVIQVIGETSSMSAEPRKFVQTFVLAQQPTGYFVLNDIFRYIVEEVEEEPAPIAQEKIEENVPEPVKDECELQANISADEIPVAPADVDVVEQKLEPVVPDLGEDQSKIVNGTSAIVLDDLPKTTILEEVPVPDVEEKLVEEEAKPLEVMQEDPPTPPATQIQPVSKSIAPVQPSGPPKPLSWASRAAAAVGSNLKPSAPAVPSTTVPKSAVTSQVRAASSTTRPLPTPSSSSTTQNDREKESTLPPTGTGSGWQTAGENPKKQNRPQSISAPLEKEGTMGYVRNVTEKVNTEELRAALSSFGNLIYFDINRYKNCAFVEFATTEGYQAAASASPHQVSGEPIYVEPRRPKANAYGGSGNGYPSGRGGANQRGRGGFPNRGRGPGAPRGRGQASNA</sequence>
<feature type="region of interest" description="Disordered" evidence="3">
    <location>
        <begin position="1"/>
        <end position="37"/>
    </location>
</feature>
<feature type="compositionally biased region" description="Low complexity" evidence="3">
    <location>
        <begin position="338"/>
        <end position="353"/>
    </location>
</feature>
<dbReference type="Gene3D" id="3.10.450.50">
    <property type="match status" value="1"/>
</dbReference>
<dbReference type="InterPro" id="IPR000504">
    <property type="entry name" value="RRM_dom"/>
</dbReference>
<dbReference type="GO" id="GO:0016579">
    <property type="term" value="P:protein deubiquitination"/>
    <property type="evidence" value="ECO:0007669"/>
    <property type="project" value="TreeGrafter"/>
</dbReference>
<dbReference type="Pfam" id="PF02136">
    <property type="entry name" value="NTF2"/>
    <property type="match status" value="1"/>
</dbReference>
<dbReference type="PANTHER" id="PTHR10693">
    <property type="entry name" value="RAS GTPASE-ACTIVATING PROTEIN-BINDING PROTEIN"/>
    <property type="match status" value="1"/>
</dbReference>
<evidence type="ECO:0000256" key="2">
    <source>
        <dbReference type="PROSITE-ProRule" id="PRU00176"/>
    </source>
</evidence>
<dbReference type="InterPro" id="IPR035979">
    <property type="entry name" value="RBD_domain_sf"/>
</dbReference>
<reference evidence="7" key="3">
    <citation type="submission" date="2018-07" db="EMBL/GenBank/DDBJ databases">
        <authorList>
            <person name="Quirk P.G."/>
            <person name="Krulwich T.A."/>
        </authorList>
    </citation>
    <scope>NUCLEOTIDE SEQUENCE</scope>
    <source>
        <strain evidence="7">96224</strain>
    </source>
</reference>
<reference evidence="8" key="1">
    <citation type="journal article" date="2013" name="Nat. Genet.">
        <title>The wheat powdery mildew genome shows the unique evolution of an obligate biotroph.</title>
        <authorList>
            <person name="Wicker T."/>
            <person name="Oberhaensli S."/>
            <person name="Parlange F."/>
            <person name="Buchmann J.P."/>
            <person name="Shatalina M."/>
            <person name="Roffler S."/>
            <person name="Ben-David R."/>
            <person name="Dolezel J."/>
            <person name="Simkova H."/>
            <person name="Schulze-Lefert P."/>
            <person name="Spanu P.D."/>
            <person name="Bruggmann R."/>
            <person name="Amselem J."/>
            <person name="Quesneville H."/>
            <person name="Ver Loren van Themaat E."/>
            <person name="Paape T."/>
            <person name="Shimizu K.K."/>
            <person name="Keller B."/>
        </authorList>
    </citation>
    <scope>NUCLEOTIDE SEQUENCE [LARGE SCALE GENOMIC DNA]</scope>
    <source>
        <strain evidence="8">96224</strain>
    </source>
</reference>
<dbReference type="InterPro" id="IPR032710">
    <property type="entry name" value="NTF2-like_dom_sf"/>
</dbReference>
<dbReference type="GO" id="GO:1990861">
    <property type="term" value="C:Ubp3-Bre5 deubiquitination complex"/>
    <property type="evidence" value="ECO:0007669"/>
    <property type="project" value="TreeGrafter"/>
</dbReference>
<dbReference type="SUPFAM" id="SSF54928">
    <property type="entry name" value="RNA-binding domain, RBD"/>
    <property type="match status" value="1"/>
</dbReference>
<evidence type="ECO:0000256" key="1">
    <source>
        <dbReference type="ARBA" id="ARBA00022884"/>
    </source>
</evidence>
<dbReference type="GO" id="GO:0005829">
    <property type="term" value="C:cytosol"/>
    <property type="evidence" value="ECO:0007669"/>
    <property type="project" value="TreeGrafter"/>
</dbReference>
<keyword evidence="1 2" id="KW-0694">RNA-binding</keyword>
<evidence type="ECO:0000259" key="5">
    <source>
        <dbReference type="PROSITE" id="PS50177"/>
    </source>
</evidence>
<feature type="compositionally biased region" description="Polar residues" evidence="3">
    <location>
        <begin position="363"/>
        <end position="376"/>
    </location>
</feature>
<dbReference type="PROSITE" id="PS50177">
    <property type="entry name" value="NTF2_DOMAIN"/>
    <property type="match status" value="1"/>
</dbReference>
<dbReference type="Gene3D" id="3.30.70.330">
    <property type="match status" value="1"/>
</dbReference>
<dbReference type="EMBL" id="KE375022">
    <property type="protein sequence ID" value="EPQ65590.1"/>
    <property type="molecule type" value="Genomic_DNA"/>
</dbReference>
<reference evidence="6" key="2">
    <citation type="submission" date="2013-01" db="EMBL/GenBank/DDBJ databases">
        <title>The wheat powdery mildew genome reveals unique evolution of an obligate biotroph.</title>
        <authorList>
            <person name="Oberhaensli S."/>
            <person name="Wicker T."/>
            <person name="Keller B."/>
        </authorList>
    </citation>
    <scope>NUCLEOTIDE SEQUENCE</scope>
    <source>
        <strain evidence="6">96224</strain>
    </source>
</reference>
<feature type="region of interest" description="Disordered" evidence="3">
    <location>
        <begin position="315"/>
        <end position="396"/>
    </location>
</feature>
<evidence type="ECO:0000313" key="7">
    <source>
        <dbReference type="EMBL" id="SUZ09441.1"/>
    </source>
</evidence>
<feature type="compositionally biased region" description="Polar residues" evidence="3">
    <location>
        <begin position="18"/>
        <end position="28"/>
    </location>
</feature>
<evidence type="ECO:0000313" key="6">
    <source>
        <dbReference type="EMBL" id="EPQ65590.1"/>
    </source>
</evidence>
<dbReference type="SMART" id="SM00360">
    <property type="entry name" value="RRM"/>
    <property type="match status" value="1"/>
</dbReference>
<dbReference type="OrthoDB" id="339151at2759"/>
<evidence type="ECO:0000259" key="4">
    <source>
        <dbReference type="PROSITE" id="PS50102"/>
    </source>
</evidence>
<dbReference type="AlphaFoldDB" id="A0A061HP77"/>
<dbReference type="InterPro" id="IPR018222">
    <property type="entry name" value="Nuclear_transport_factor_2_euk"/>
</dbReference>
<dbReference type="Proteomes" id="UP000053110">
    <property type="component" value="Unassembled WGS sequence"/>
</dbReference>
<protein>
    <submittedName>
        <fullName evidence="7">Bgt-3759</fullName>
    </submittedName>
</protein>
<feature type="domain" description="NTF2" evidence="5">
    <location>
        <begin position="44"/>
        <end position="159"/>
    </location>
</feature>
<proteinExistence type="predicted"/>
<dbReference type="GO" id="GO:1990904">
    <property type="term" value="C:ribonucleoprotein complex"/>
    <property type="evidence" value="ECO:0007669"/>
    <property type="project" value="TreeGrafter"/>
</dbReference>
<dbReference type="GO" id="GO:0003729">
    <property type="term" value="F:mRNA binding"/>
    <property type="evidence" value="ECO:0007669"/>
    <property type="project" value="TreeGrafter"/>
</dbReference>
<accession>A0A061HP77</accession>
<feature type="region of interest" description="Disordered" evidence="3">
    <location>
        <begin position="450"/>
        <end position="514"/>
    </location>
</feature>
<dbReference type="HOGENOM" id="CLU_022209_2_0_1"/>
<dbReference type="CDD" id="cd00590">
    <property type="entry name" value="RRM_SF"/>
    <property type="match status" value="1"/>
</dbReference>
<dbReference type="InterPro" id="IPR039539">
    <property type="entry name" value="Ras_GTPase_bind_prot"/>
</dbReference>
<dbReference type="PROSITE" id="PS50102">
    <property type="entry name" value="RRM"/>
    <property type="match status" value="1"/>
</dbReference>
<feature type="compositionally biased region" description="Polar residues" evidence="3">
    <location>
        <begin position="321"/>
        <end position="337"/>
    </location>
</feature>
<dbReference type="EMBL" id="UIGY01000049">
    <property type="protein sequence ID" value="SUZ09441.1"/>
    <property type="molecule type" value="Genomic_DNA"/>
</dbReference>
<feature type="compositionally biased region" description="Gly residues" evidence="3">
    <location>
        <begin position="474"/>
        <end position="506"/>
    </location>
</feature>
<evidence type="ECO:0000256" key="3">
    <source>
        <dbReference type="SAM" id="MobiDB-lite"/>
    </source>
</evidence>
<evidence type="ECO:0000313" key="8">
    <source>
        <dbReference type="Proteomes" id="UP000053110"/>
    </source>
</evidence>
<name>A0A061HP77_BLUGR</name>
<dbReference type="InterPro" id="IPR002075">
    <property type="entry name" value="NTF2_dom"/>
</dbReference>
<dbReference type="Pfam" id="PF00076">
    <property type="entry name" value="RRM_1"/>
    <property type="match status" value="1"/>
</dbReference>
<dbReference type="CDD" id="cd00780">
    <property type="entry name" value="NTF2"/>
    <property type="match status" value="1"/>
</dbReference>
<organism evidence="7">
    <name type="scientific">Blumeria graminis f. sp. tritici 96224</name>
    <dbReference type="NCBI Taxonomy" id="1268274"/>
    <lineage>
        <taxon>Eukaryota</taxon>
        <taxon>Fungi</taxon>
        <taxon>Dikarya</taxon>
        <taxon>Ascomycota</taxon>
        <taxon>Pezizomycotina</taxon>
        <taxon>Leotiomycetes</taxon>
        <taxon>Erysiphales</taxon>
        <taxon>Erysiphaceae</taxon>
        <taxon>Blumeria</taxon>
    </lineage>
</organism>